<comment type="caution">
    <text evidence="1">The sequence shown here is derived from an EMBL/GenBank/DDBJ whole genome shotgun (WGS) entry which is preliminary data.</text>
</comment>
<organism evidence="1 2">
    <name type="scientific">Sphingomonas taxi</name>
    <dbReference type="NCBI Taxonomy" id="1549858"/>
    <lineage>
        <taxon>Bacteria</taxon>
        <taxon>Pseudomonadati</taxon>
        <taxon>Pseudomonadota</taxon>
        <taxon>Alphaproteobacteria</taxon>
        <taxon>Sphingomonadales</taxon>
        <taxon>Sphingomonadaceae</taxon>
        <taxon>Sphingomonas</taxon>
    </lineage>
</organism>
<evidence type="ECO:0000313" key="1">
    <source>
        <dbReference type="EMBL" id="PZO73475.1"/>
    </source>
</evidence>
<reference evidence="1 2" key="1">
    <citation type="submission" date="2017-08" db="EMBL/GenBank/DDBJ databases">
        <title>Infants hospitalized years apart are colonized by the same room-sourced microbial strains.</title>
        <authorList>
            <person name="Brooks B."/>
            <person name="Olm M.R."/>
            <person name="Firek B.A."/>
            <person name="Baker R."/>
            <person name="Thomas B.C."/>
            <person name="Morowitz M.J."/>
            <person name="Banfield J.F."/>
        </authorList>
    </citation>
    <scope>NUCLEOTIDE SEQUENCE [LARGE SCALE GENOMIC DNA]</scope>
    <source>
        <strain evidence="1">S2_018_000_R3_119</strain>
    </source>
</reference>
<evidence type="ECO:0000313" key="2">
    <source>
        <dbReference type="Proteomes" id="UP000249555"/>
    </source>
</evidence>
<sequence length="186" mass="21880">MLRDGIFRICPASYYSDPGHNTAIQDDEVSRVFCIPTWRERLNGKTYTDIRGHRIEYKNDDIVLPVVFNDYYLYSLCDHIYYRMPTDFGADAALVINDPVRFTQQVISNFLAAYPDWEPLEGPVTYYDPYLDYTKFRVPEMAKPFGYSYQREVRIAFKPRRRPAKKLDPIFLKIGPMDEYAELLSA</sequence>
<dbReference type="Proteomes" id="UP000249555">
    <property type="component" value="Unassembled WGS sequence"/>
</dbReference>
<protein>
    <submittedName>
        <fullName evidence="1">Uncharacterized protein</fullName>
    </submittedName>
</protein>
<name>A0A2W5AR07_9SPHN</name>
<proteinExistence type="predicted"/>
<dbReference type="AlphaFoldDB" id="A0A2W5AR07"/>
<dbReference type="EMBL" id="QFMX01000008">
    <property type="protein sequence ID" value="PZO73475.1"/>
    <property type="molecule type" value="Genomic_DNA"/>
</dbReference>
<gene>
    <name evidence="1" type="ORF">DI640_10555</name>
</gene>
<accession>A0A2W5AR07</accession>